<dbReference type="InterPro" id="IPR000994">
    <property type="entry name" value="Pept_M24"/>
</dbReference>
<keyword evidence="2" id="KW-0645">Protease</keyword>
<keyword evidence="2" id="KW-0378">Hydrolase</keyword>
<accession>A0A560H2S4</accession>
<dbReference type="OrthoDB" id="7323313at2"/>
<keyword evidence="2" id="KW-0031">Aminopeptidase</keyword>
<dbReference type="InterPro" id="IPR036005">
    <property type="entry name" value="Creatinase/aminopeptidase-like"/>
</dbReference>
<dbReference type="PANTHER" id="PTHR46112">
    <property type="entry name" value="AMINOPEPTIDASE"/>
    <property type="match status" value="1"/>
</dbReference>
<dbReference type="InterPro" id="IPR050659">
    <property type="entry name" value="Peptidase_M24B"/>
</dbReference>
<evidence type="ECO:0000259" key="1">
    <source>
        <dbReference type="Pfam" id="PF00557"/>
    </source>
</evidence>
<dbReference type="CDD" id="cd01066">
    <property type="entry name" value="APP_MetAP"/>
    <property type="match status" value="1"/>
</dbReference>
<dbReference type="EMBL" id="VITR01000009">
    <property type="protein sequence ID" value="TWB40617.1"/>
    <property type="molecule type" value="Genomic_DNA"/>
</dbReference>
<dbReference type="Proteomes" id="UP000315751">
    <property type="component" value="Unassembled WGS sequence"/>
</dbReference>
<dbReference type="PANTHER" id="PTHR46112:SF2">
    <property type="entry name" value="XAA-PRO AMINOPEPTIDASE P-RELATED"/>
    <property type="match status" value="1"/>
</dbReference>
<protein>
    <submittedName>
        <fullName evidence="2">Xaa-Pro aminopeptidase</fullName>
    </submittedName>
</protein>
<sequence length="449" mass="48666">MDELSAQIAALMADDDALLQGLQQGGPMNLPRACEIMERFGIDGLVLGDPLNVFHALGYWPQIGTTRQGQPPTTFAILTRDPRQAPAIVTSHFIYYYTFVDGGPRDGVAAYLFQDAGDEGPGDTGPDGARQERTASPWAGLFADRGAAPLTQVEERRRDRTDAALRTRPLLADSGGALTRALRDLGLWSGRLGYDHEVVRMVCERHERPGGLVPADNLLRWIRVVKSPLELALMRRGAQANAAAVDAVIAQVRAGANYRDLRRLFAVESARRGNRAVFMTIDRVSSDLPTSDTVRDGQSLFFDGVGHFQNYHGDYARTVFVGEPAAAAVRAADAAQAGWKAIREQLRPGLRFSEVSRIGLETLRKTGAGDLVTFGPHSVGLMHTDEPGEVRGGFYGKNDLALEENMILSVDCPSLDTGIGGSVHIEDLVVITRDGAEPIHPLGKHVNTI</sequence>
<organism evidence="2 3">
    <name type="scientific">Nitrospirillum amazonense</name>
    <dbReference type="NCBI Taxonomy" id="28077"/>
    <lineage>
        <taxon>Bacteria</taxon>
        <taxon>Pseudomonadati</taxon>
        <taxon>Pseudomonadota</taxon>
        <taxon>Alphaproteobacteria</taxon>
        <taxon>Rhodospirillales</taxon>
        <taxon>Azospirillaceae</taxon>
        <taxon>Nitrospirillum</taxon>
    </lineage>
</organism>
<keyword evidence="3" id="KW-1185">Reference proteome</keyword>
<feature type="domain" description="Peptidase M24" evidence="1">
    <location>
        <begin position="233"/>
        <end position="432"/>
    </location>
</feature>
<dbReference type="SUPFAM" id="SSF55920">
    <property type="entry name" value="Creatinase/aminopeptidase"/>
    <property type="match status" value="1"/>
</dbReference>
<name>A0A560H2S4_9PROT</name>
<dbReference type="AlphaFoldDB" id="A0A560H2S4"/>
<reference evidence="2 3" key="1">
    <citation type="submission" date="2019-06" db="EMBL/GenBank/DDBJ databases">
        <title>Genomic Encyclopedia of Type Strains, Phase IV (KMG-V): Genome sequencing to study the core and pangenomes of soil and plant-associated prokaryotes.</title>
        <authorList>
            <person name="Whitman W."/>
        </authorList>
    </citation>
    <scope>NUCLEOTIDE SEQUENCE [LARGE SCALE GENOMIC DNA]</scope>
    <source>
        <strain evidence="2 3">BR 11622</strain>
    </source>
</reference>
<gene>
    <name evidence="2" type="ORF">FBZ90_109220</name>
</gene>
<proteinExistence type="predicted"/>
<evidence type="ECO:0000313" key="3">
    <source>
        <dbReference type="Proteomes" id="UP000315751"/>
    </source>
</evidence>
<dbReference type="Pfam" id="PF00557">
    <property type="entry name" value="Peptidase_M24"/>
    <property type="match status" value="1"/>
</dbReference>
<dbReference type="RefSeq" id="WP_145733825.1">
    <property type="nucleotide sequence ID" value="NZ_VITR01000009.1"/>
</dbReference>
<dbReference type="GO" id="GO:0004177">
    <property type="term" value="F:aminopeptidase activity"/>
    <property type="evidence" value="ECO:0007669"/>
    <property type="project" value="UniProtKB-KW"/>
</dbReference>
<evidence type="ECO:0000313" key="2">
    <source>
        <dbReference type="EMBL" id="TWB40617.1"/>
    </source>
</evidence>
<comment type="caution">
    <text evidence="2">The sequence shown here is derived from an EMBL/GenBank/DDBJ whole genome shotgun (WGS) entry which is preliminary data.</text>
</comment>
<dbReference type="Gene3D" id="3.90.230.10">
    <property type="entry name" value="Creatinase/methionine aminopeptidase superfamily"/>
    <property type="match status" value="1"/>
</dbReference>